<dbReference type="EMBL" id="PVNH01000005">
    <property type="protein sequence ID" value="PRX47573.1"/>
    <property type="molecule type" value="Genomic_DNA"/>
</dbReference>
<reference evidence="3 4" key="1">
    <citation type="submission" date="2018-03" db="EMBL/GenBank/DDBJ databases">
        <title>Genomic Encyclopedia of Type Strains, Phase III (KMG-III): the genomes of soil and plant-associated and newly described type strains.</title>
        <authorList>
            <person name="Whitman W."/>
        </authorList>
    </citation>
    <scope>NUCLEOTIDE SEQUENCE [LARGE SCALE GENOMIC DNA]</scope>
    <source>
        <strain evidence="3 4">CGMCC 4.7125</strain>
    </source>
</reference>
<name>A0A2T0LUQ2_9PSEU</name>
<evidence type="ECO:0000313" key="3">
    <source>
        <dbReference type="EMBL" id="PRX47573.1"/>
    </source>
</evidence>
<keyword evidence="4" id="KW-1185">Reference proteome</keyword>
<gene>
    <name evidence="3" type="ORF">B0I33_105152</name>
</gene>
<dbReference type="Proteomes" id="UP000238362">
    <property type="component" value="Unassembled WGS sequence"/>
</dbReference>
<sequence>MPDLALLITMVLAGTGLSSARHRLSWALPRLRPPHRPVLRHARELYLTSRYSEETWTEGLRAMVRPCVDEVVAEIGRLSRHRVS</sequence>
<proteinExistence type="predicted"/>
<protein>
    <submittedName>
        <fullName evidence="3">Uncharacterized protein DUF4111</fullName>
    </submittedName>
</protein>
<organism evidence="3 4">
    <name type="scientific">Prauserella shujinwangii</name>
    <dbReference type="NCBI Taxonomy" id="1453103"/>
    <lineage>
        <taxon>Bacteria</taxon>
        <taxon>Bacillati</taxon>
        <taxon>Actinomycetota</taxon>
        <taxon>Actinomycetes</taxon>
        <taxon>Pseudonocardiales</taxon>
        <taxon>Pseudonocardiaceae</taxon>
        <taxon>Prauserella</taxon>
    </lineage>
</organism>
<dbReference type="GO" id="GO:0016740">
    <property type="term" value="F:transferase activity"/>
    <property type="evidence" value="ECO:0007669"/>
    <property type="project" value="UniProtKB-KW"/>
</dbReference>
<dbReference type="AlphaFoldDB" id="A0A2T0LUQ2"/>
<keyword evidence="1" id="KW-0808">Transferase</keyword>
<accession>A0A2T0LUQ2</accession>
<comment type="caution">
    <text evidence="3">The sequence shown here is derived from an EMBL/GenBank/DDBJ whole genome shotgun (WGS) entry which is preliminary data.</text>
</comment>
<dbReference type="Pfam" id="PF13427">
    <property type="entry name" value="AadA_C"/>
    <property type="match status" value="1"/>
</dbReference>
<evidence type="ECO:0000256" key="1">
    <source>
        <dbReference type="ARBA" id="ARBA00022679"/>
    </source>
</evidence>
<evidence type="ECO:0000259" key="2">
    <source>
        <dbReference type="Pfam" id="PF13427"/>
    </source>
</evidence>
<dbReference type="InterPro" id="IPR025184">
    <property type="entry name" value="AadA_C"/>
</dbReference>
<evidence type="ECO:0000313" key="4">
    <source>
        <dbReference type="Proteomes" id="UP000238362"/>
    </source>
</evidence>
<dbReference type="RefSeq" id="WP_181193283.1">
    <property type="nucleotide sequence ID" value="NZ_PVNH01000005.1"/>
</dbReference>
<feature type="domain" description="Adenylyltransferase AadA C-terminal" evidence="2">
    <location>
        <begin position="25"/>
        <end position="73"/>
    </location>
</feature>